<dbReference type="InterPro" id="IPR005189">
    <property type="entry name" value="Focal_adhesion_kin_target_dom"/>
</dbReference>
<proteinExistence type="predicted"/>
<sequence>MLAAAHVLAMDAKNLLDVVDCIRQRHPAVDWRAALQPENQPQTGQHEPLTGQNQPLTGQNHQDPYNQHPVLSNQSSLQEDELPKPDFKINQPVTTQHIPSDVSKEPSSLTSTANRVSALIHNYNLYGNVREAQHIYGNTEFQSTSIDEPKVDSAPMESVKSRVQAISGKVDAPIYSVTKKMIPVDHNIGHTDQG</sequence>
<evidence type="ECO:0000313" key="4">
    <source>
        <dbReference type="Proteomes" id="UP000037510"/>
    </source>
</evidence>
<accession>A0A0L7LUZ9</accession>
<evidence type="ECO:0000256" key="1">
    <source>
        <dbReference type="SAM" id="MobiDB-lite"/>
    </source>
</evidence>
<dbReference type="Proteomes" id="UP000037510">
    <property type="component" value="Unassembled WGS sequence"/>
</dbReference>
<organism evidence="3 4">
    <name type="scientific">Operophtera brumata</name>
    <name type="common">Winter moth</name>
    <name type="synonym">Phalaena brumata</name>
    <dbReference type="NCBI Taxonomy" id="104452"/>
    <lineage>
        <taxon>Eukaryota</taxon>
        <taxon>Metazoa</taxon>
        <taxon>Ecdysozoa</taxon>
        <taxon>Arthropoda</taxon>
        <taxon>Hexapoda</taxon>
        <taxon>Insecta</taxon>
        <taxon>Pterygota</taxon>
        <taxon>Neoptera</taxon>
        <taxon>Endopterygota</taxon>
        <taxon>Lepidoptera</taxon>
        <taxon>Glossata</taxon>
        <taxon>Ditrysia</taxon>
        <taxon>Geometroidea</taxon>
        <taxon>Geometridae</taxon>
        <taxon>Larentiinae</taxon>
        <taxon>Operophtera</taxon>
    </lineage>
</organism>
<dbReference type="EMBL" id="JTDY01000033">
    <property type="protein sequence ID" value="KOB79282.1"/>
    <property type="molecule type" value="Genomic_DNA"/>
</dbReference>
<keyword evidence="4" id="KW-1185">Reference proteome</keyword>
<evidence type="ECO:0000259" key="2">
    <source>
        <dbReference type="Pfam" id="PF03623"/>
    </source>
</evidence>
<feature type="region of interest" description="Disordered" evidence="1">
    <location>
        <begin position="38"/>
        <end position="109"/>
    </location>
</feature>
<dbReference type="STRING" id="104452.A0A0L7LUZ9"/>
<dbReference type="GO" id="GO:0004713">
    <property type="term" value="F:protein tyrosine kinase activity"/>
    <property type="evidence" value="ECO:0007669"/>
    <property type="project" value="InterPro"/>
</dbReference>
<comment type="caution">
    <text evidence="3">The sequence shown here is derived from an EMBL/GenBank/DDBJ whole genome shotgun (WGS) entry which is preliminary data.</text>
</comment>
<name>A0A0L7LUZ9_OPEBR</name>
<protein>
    <submittedName>
        <fullName evidence="3">Focal Adhesion Kinase</fullName>
    </submittedName>
</protein>
<dbReference type="InterPro" id="IPR036137">
    <property type="entry name" value="Focal_adhe_kin_target_dom_sf"/>
</dbReference>
<keyword evidence="3" id="KW-0418">Kinase</keyword>
<dbReference type="AlphaFoldDB" id="A0A0L7LUZ9"/>
<dbReference type="GO" id="GO:0007172">
    <property type="term" value="P:signal complex assembly"/>
    <property type="evidence" value="ECO:0007669"/>
    <property type="project" value="InterPro"/>
</dbReference>
<keyword evidence="3" id="KW-0808">Transferase</keyword>
<dbReference type="GO" id="GO:0005925">
    <property type="term" value="C:focal adhesion"/>
    <property type="evidence" value="ECO:0007669"/>
    <property type="project" value="InterPro"/>
</dbReference>
<gene>
    <name evidence="3" type="ORF">OBRU01_00292</name>
</gene>
<reference evidence="3 4" key="1">
    <citation type="journal article" date="2015" name="Genome Biol. Evol.">
        <title>The genome of winter moth (Operophtera brumata) provides a genomic perspective on sexual dimorphism and phenology.</title>
        <authorList>
            <person name="Derks M.F."/>
            <person name="Smit S."/>
            <person name="Salis L."/>
            <person name="Schijlen E."/>
            <person name="Bossers A."/>
            <person name="Mateman C."/>
            <person name="Pijl A.S."/>
            <person name="de Ridder D."/>
            <person name="Groenen M.A."/>
            <person name="Visser M.E."/>
            <person name="Megens H.J."/>
        </authorList>
    </citation>
    <scope>NUCLEOTIDE SEQUENCE [LARGE SCALE GENOMIC DNA]</scope>
    <source>
        <strain evidence="3">WM2013NL</strain>
        <tissue evidence="3">Head and thorax</tissue>
    </source>
</reference>
<dbReference type="Gene3D" id="1.20.120.330">
    <property type="entry name" value="Nucleotidyltransferases domain 2"/>
    <property type="match status" value="1"/>
</dbReference>
<dbReference type="SUPFAM" id="SSF68993">
    <property type="entry name" value="FAT domain of focal adhesion kinase"/>
    <property type="match status" value="1"/>
</dbReference>
<dbReference type="Pfam" id="PF03623">
    <property type="entry name" value="Focal_AT"/>
    <property type="match status" value="1"/>
</dbReference>
<feature type="compositionally biased region" description="Polar residues" evidence="1">
    <location>
        <begin position="38"/>
        <end position="77"/>
    </location>
</feature>
<evidence type="ECO:0000313" key="3">
    <source>
        <dbReference type="EMBL" id="KOB79282.1"/>
    </source>
</evidence>
<feature type="domain" description="Focal AT" evidence="2">
    <location>
        <begin position="1"/>
        <end position="25"/>
    </location>
</feature>